<dbReference type="EMBL" id="DYWT01000150">
    <property type="protein sequence ID" value="HJF31928.1"/>
    <property type="molecule type" value="Genomic_DNA"/>
</dbReference>
<evidence type="ECO:0000313" key="2">
    <source>
        <dbReference type="Proteomes" id="UP000698173"/>
    </source>
</evidence>
<protein>
    <submittedName>
        <fullName evidence="1">Uncharacterized protein</fullName>
    </submittedName>
</protein>
<accession>A0A921FYC9</accession>
<gene>
    <name evidence="1" type="ORF">K8V56_09145</name>
</gene>
<sequence>MDMIGWCVDMSIVLAYMIGRRAVMIGSTSYMSGLYVDRSGATSYMSGLYVDRSGATSYMSGLYTDRSGHHTVMLAENTSSIGLPLSIQFKKVAPNIPEQLHQ</sequence>
<evidence type="ECO:0000313" key="1">
    <source>
        <dbReference type="EMBL" id="HJF31928.1"/>
    </source>
</evidence>
<dbReference type="AlphaFoldDB" id="A0A921FYC9"/>
<reference evidence="1" key="1">
    <citation type="journal article" date="2021" name="PeerJ">
        <title>Extensive microbial diversity within the chicken gut microbiome revealed by metagenomics and culture.</title>
        <authorList>
            <person name="Gilroy R."/>
            <person name="Ravi A."/>
            <person name="Getino M."/>
            <person name="Pursley I."/>
            <person name="Horton D.L."/>
            <person name="Alikhan N.F."/>
            <person name="Baker D."/>
            <person name="Gharbi K."/>
            <person name="Hall N."/>
            <person name="Watson M."/>
            <person name="Adriaenssens E.M."/>
            <person name="Foster-Nyarko E."/>
            <person name="Jarju S."/>
            <person name="Secka A."/>
            <person name="Antonio M."/>
            <person name="Oren A."/>
            <person name="Chaudhuri R.R."/>
            <person name="La Ragione R."/>
            <person name="Hildebrand F."/>
            <person name="Pallen M.J."/>
        </authorList>
    </citation>
    <scope>NUCLEOTIDE SEQUENCE</scope>
    <source>
        <strain evidence="1">CHK171-7178</strain>
    </source>
</reference>
<proteinExistence type="predicted"/>
<organism evidence="1 2">
    <name type="scientific">Sporosarcina psychrophila</name>
    <name type="common">Bacillus psychrophilus</name>
    <dbReference type="NCBI Taxonomy" id="1476"/>
    <lineage>
        <taxon>Bacteria</taxon>
        <taxon>Bacillati</taxon>
        <taxon>Bacillota</taxon>
        <taxon>Bacilli</taxon>
        <taxon>Bacillales</taxon>
        <taxon>Caryophanaceae</taxon>
        <taxon>Sporosarcina</taxon>
    </lineage>
</organism>
<reference evidence="1" key="2">
    <citation type="submission" date="2021-09" db="EMBL/GenBank/DDBJ databases">
        <authorList>
            <person name="Gilroy R."/>
        </authorList>
    </citation>
    <scope>NUCLEOTIDE SEQUENCE</scope>
    <source>
        <strain evidence="1">CHK171-7178</strain>
    </source>
</reference>
<name>A0A921FYC9_SPOPS</name>
<dbReference type="Proteomes" id="UP000698173">
    <property type="component" value="Unassembled WGS sequence"/>
</dbReference>
<comment type="caution">
    <text evidence="1">The sequence shown here is derived from an EMBL/GenBank/DDBJ whole genome shotgun (WGS) entry which is preliminary data.</text>
</comment>